<dbReference type="GeneID" id="64635139"/>
<dbReference type="AlphaFoldDB" id="A0A9P7DWX3"/>
<organism evidence="2 3">
    <name type="scientific">Suillus subaureus</name>
    <dbReference type="NCBI Taxonomy" id="48587"/>
    <lineage>
        <taxon>Eukaryota</taxon>
        <taxon>Fungi</taxon>
        <taxon>Dikarya</taxon>
        <taxon>Basidiomycota</taxon>
        <taxon>Agaricomycotina</taxon>
        <taxon>Agaricomycetes</taxon>
        <taxon>Agaricomycetidae</taxon>
        <taxon>Boletales</taxon>
        <taxon>Suillineae</taxon>
        <taxon>Suillaceae</taxon>
        <taxon>Suillus</taxon>
    </lineage>
</organism>
<feature type="region of interest" description="Disordered" evidence="1">
    <location>
        <begin position="131"/>
        <end position="164"/>
    </location>
</feature>
<dbReference type="Proteomes" id="UP000807769">
    <property type="component" value="Unassembled WGS sequence"/>
</dbReference>
<feature type="compositionally biased region" description="Acidic residues" evidence="1">
    <location>
        <begin position="153"/>
        <end position="164"/>
    </location>
</feature>
<accession>A0A9P7DWX3</accession>
<proteinExistence type="predicted"/>
<dbReference type="RefSeq" id="XP_041187201.1">
    <property type="nucleotide sequence ID" value="XM_041341123.1"/>
</dbReference>
<keyword evidence="3" id="KW-1185">Reference proteome</keyword>
<evidence type="ECO:0000313" key="3">
    <source>
        <dbReference type="Proteomes" id="UP000807769"/>
    </source>
</evidence>
<evidence type="ECO:0000256" key="1">
    <source>
        <dbReference type="SAM" id="MobiDB-lite"/>
    </source>
</evidence>
<comment type="caution">
    <text evidence="2">The sequence shown here is derived from an EMBL/GenBank/DDBJ whole genome shotgun (WGS) entry which is preliminary data.</text>
</comment>
<protein>
    <submittedName>
        <fullName evidence="2">Uncharacterized protein</fullName>
    </submittedName>
</protein>
<reference evidence="2" key="1">
    <citation type="journal article" date="2020" name="New Phytol.">
        <title>Comparative genomics reveals dynamic genome evolution in host specialist ectomycorrhizal fungi.</title>
        <authorList>
            <person name="Lofgren L.A."/>
            <person name="Nguyen N.H."/>
            <person name="Vilgalys R."/>
            <person name="Ruytinx J."/>
            <person name="Liao H.L."/>
            <person name="Branco S."/>
            <person name="Kuo A."/>
            <person name="LaButti K."/>
            <person name="Lipzen A."/>
            <person name="Andreopoulos W."/>
            <person name="Pangilinan J."/>
            <person name="Riley R."/>
            <person name="Hundley H."/>
            <person name="Na H."/>
            <person name="Barry K."/>
            <person name="Grigoriev I.V."/>
            <person name="Stajich J.E."/>
            <person name="Kennedy P.G."/>
        </authorList>
    </citation>
    <scope>NUCLEOTIDE SEQUENCE</scope>
    <source>
        <strain evidence="2">MN1</strain>
    </source>
</reference>
<evidence type="ECO:0000313" key="2">
    <source>
        <dbReference type="EMBL" id="KAG1805342.1"/>
    </source>
</evidence>
<name>A0A9P7DWX3_9AGAM</name>
<sequence>MDAHFTTDDHKYMMLLAWKKEKSGLAKKKWKILVAHARVVTRKKKQKAVERASKKAHITETLNATQIVFDSVVIEKMNIRMLDAQLDKLKALSVPDIKPKSQCMVYRLSNSNLSWQALTSYFNMLLQTPVEPISPQNPEGTTDTHRDELIESYGEEDDMDFDDE</sequence>
<dbReference type="EMBL" id="JABBWG010000054">
    <property type="protein sequence ID" value="KAG1805342.1"/>
    <property type="molecule type" value="Genomic_DNA"/>
</dbReference>
<gene>
    <name evidence="2" type="ORF">BJ212DRAFT_1486460</name>
</gene>